<dbReference type="Proteomes" id="UP001300672">
    <property type="component" value="Chromosome"/>
</dbReference>
<evidence type="ECO:0000313" key="5">
    <source>
        <dbReference type="EMBL" id="WGZ91821.1"/>
    </source>
</evidence>
<reference evidence="5" key="2">
    <citation type="submission" date="2023-04" db="EMBL/GenBank/DDBJ databases">
        <authorList>
            <person name="Beletskiy A.V."/>
            <person name="Mardanov A.V."/>
            <person name="Ravin N.V."/>
        </authorList>
    </citation>
    <scope>NUCLEOTIDE SEQUENCE</scope>
    <source>
        <strain evidence="5">GKL-01</strain>
    </source>
</reference>
<dbReference type="Pfam" id="PF09712">
    <property type="entry name" value="PHA_synth_III_E"/>
    <property type="match status" value="1"/>
</dbReference>
<evidence type="ECO:0000256" key="3">
    <source>
        <dbReference type="ARBA" id="ARBA00022752"/>
    </source>
</evidence>
<organism evidence="5">
    <name type="scientific">Candidatus Thiocaldithrix dubininis</name>
    <dbReference type="NCBI Taxonomy" id="3080823"/>
    <lineage>
        <taxon>Bacteria</taxon>
        <taxon>Pseudomonadati</taxon>
        <taxon>Pseudomonadota</taxon>
        <taxon>Gammaproteobacteria</taxon>
        <taxon>Thiotrichales</taxon>
        <taxon>Thiotrichaceae</taxon>
        <taxon>Candidatus Thiocaldithrix</taxon>
    </lineage>
</organism>
<sequence length="470" mass="51959">MMAGWTDNMMKTWSDAQKKYWDAWAEMARMGKPPMAASLNNSDEPAWGQGLDQWWKAVSPYLTTDATQDAFQRMMDMGKVYMNLAENAFKVQQSGVSDQEALEAWLKGLETGFKQYASQLESGQYSNMGFGVGQTALDNWQKVMKSINLPNFQEIGTAGLRVPSAQDWQENINKLLSTPALGLTRESQARSQALVKLAMNYQAAVEAYLKAYNKQGLASVEALRERMQILATGGEKITNLRDLYNLWVEVNEDVYGKFAMSDEYQVVYGDMVNTMMELRQGINQELDAYYQSVNLPTRKELNAAYEKQQTLRRELRELRQQVQALSRQAAKASVAATPEPRIAPVPAATEKPPAVKPKTGTKAKAAKPANKAIKPAKPAAKALKPKAPVSKANAKPKDLVDAGKLDQVELPNMTLPVIEPAVTEHSVKPAEQPLNHKLSTLGVSTTAMPESKKPVKKPAKTKKPSAPKAK</sequence>
<keyword evidence="3" id="KW-0583">PHB biosynthesis</keyword>
<feature type="compositionally biased region" description="Low complexity" evidence="4">
    <location>
        <begin position="366"/>
        <end position="392"/>
    </location>
</feature>
<dbReference type="GO" id="GO:0042619">
    <property type="term" value="P:poly-hydroxybutyrate biosynthetic process"/>
    <property type="evidence" value="ECO:0007669"/>
    <property type="project" value="UniProtKB-KW"/>
</dbReference>
<dbReference type="NCBIfam" id="TIGR01834">
    <property type="entry name" value="PHA_synth_III_E"/>
    <property type="match status" value="1"/>
</dbReference>
<name>A0AA95H721_9GAMM</name>
<proteinExistence type="predicted"/>
<feature type="compositionally biased region" description="Basic residues" evidence="4">
    <location>
        <begin position="454"/>
        <end position="470"/>
    </location>
</feature>
<evidence type="ECO:0000256" key="2">
    <source>
        <dbReference type="ARBA" id="ARBA00019066"/>
    </source>
</evidence>
<dbReference type="AlphaFoldDB" id="A0AA95H721"/>
<gene>
    <name evidence="5" type="primary">phaE</name>
    <name evidence="5" type="ORF">QJT80_04915</name>
</gene>
<feature type="compositionally biased region" description="Polar residues" evidence="4">
    <location>
        <begin position="437"/>
        <end position="448"/>
    </location>
</feature>
<evidence type="ECO:0000256" key="4">
    <source>
        <dbReference type="SAM" id="MobiDB-lite"/>
    </source>
</evidence>
<dbReference type="InterPro" id="IPR010123">
    <property type="entry name" value="PHA_synth_III_E"/>
</dbReference>
<comment type="pathway">
    <text evidence="1">Biopolymer metabolism; poly-(R)-3-hydroxybutanoate biosynthesis.</text>
</comment>
<dbReference type="KEGG" id="tdu:QJT80_04915"/>
<feature type="region of interest" description="Disordered" evidence="4">
    <location>
        <begin position="424"/>
        <end position="470"/>
    </location>
</feature>
<evidence type="ECO:0000256" key="1">
    <source>
        <dbReference type="ARBA" id="ARBA00004683"/>
    </source>
</evidence>
<protein>
    <recommendedName>
        <fullName evidence="2">Poly(3-hydroxyalkanoate) polymerase subunit PhaE</fullName>
    </recommendedName>
</protein>
<reference evidence="5" key="1">
    <citation type="journal article" date="2023" name="Int. J. Mol. Sci.">
        <title>Metagenomics Revealed a New Genus 'Candidatus Thiocaldithrix dubininis' gen. nov., sp. nov. and a New Species 'Candidatus Thiothrix putei' sp. nov. in the Family Thiotrichaceae, Some Members of Which Have Traits of Both Na+- and H+-Motive Energetics.</title>
        <authorList>
            <person name="Ravin N.V."/>
            <person name="Muntyan M.S."/>
            <person name="Smolyakov D.D."/>
            <person name="Rudenko T.S."/>
            <person name="Beletsky A.V."/>
            <person name="Mardanov A.V."/>
            <person name="Grabovich M.Y."/>
        </authorList>
    </citation>
    <scope>NUCLEOTIDE SEQUENCE</scope>
    <source>
        <strain evidence="5">GKL-01</strain>
    </source>
</reference>
<accession>A0AA95H721</accession>
<feature type="region of interest" description="Disordered" evidence="4">
    <location>
        <begin position="331"/>
        <end position="398"/>
    </location>
</feature>
<dbReference type="EMBL" id="CP124755">
    <property type="protein sequence ID" value="WGZ91821.1"/>
    <property type="molecule type" value="Genomic_DNA"/>
</dbReference>